<comment type="caution">
    <text evidence="2">The sequence shown here is derived from an EMBL/GenBank/DDBJ whole genome shotgun (WGS) entry which is preliminary data.</text>
</comment>
<feature type="compositionally biased region" description="Basic and acidic residues" evidence="1">
    <location>
        <begin position="7"/>
        <end position="18"/>
    </location>
</feature>
<accession>A0A1Z5JFC8</accession>
<feature type="region of interest" description="Disordered" evidence="1">
    <location>
        <begin position="1"/>
        <end position="26"/>
    </location>
</feature>
<dbReference type="InParanoid" id="A0A1Z5JFC8"/>
<protein>
    <submittedName>
        <fullName evidence="2">Uncharacterized protein</fullName>
    </submittedName>
</protein>
<name>A0A1Z5JFC8_FISSO</name>
<dbReference type="Proteomes" id="UP000198406">
    <property type="component" value="Unassembled WGS sequence"/>
</dbReference>
<dbReference type="OrthoDB" id="49560at2759"/>
<proteinExistence type="predicted"/>
<feature type="compositionally biased region" description="Basic and acidic residues" evidence="1">
    <location>
        <begin position="197"/>
        <end position="213"/>
    </location>
</feature>
<evidence type="ECO:0000313" key="2">
    <source>
        <dbReference type="EMBL" id="GAX12602.1"/>
    </source>
</evidence>
<evidence type="ECO:0000256" key="1">
    <source>
        <dbReference type="SAM" id="MobiDB-lite"/>
    </source>
</evidence>
<gene>
    <name evidence="2" type="ORF">FisN_13Lh062</name>
</gene>
<evidence type="ECO:0000313" key="3">
    <source>
        <dbReference type="Proteomes" id="UP000198406"/>
    </source>
</evidence>
<dbReference type="EMBL" id="BDSP01000053">
    <property type="protein sequence ID" value="GAX12602.1"/>
    <property type="molecule type" value="Genomic_DNA"/>
</dbReference>
<sequence>MRVLRKKVTDLSKQKKEPPSVVGHWGTSGTAVAFIPAAARRKNLKRPAASLSSHTKSTKESCSTTAVASSLPEVATASNVNVLLSVSCPSEIAQRQPDDKEVEKTETNFMASFTSVPLGTEEILENDDNHDEQIKETYSSTPFSTDQHTHRSDRYDPFLPNDLLEYWERKAVEEMWRAQAQAEQQLLLNREQAEQLRGKQEEEMRLNKSEQLPRGRGRGGLSNLPAWMVEQQRRQDALGSASNGR</sequence>
<feature type="region of interest" description="Disordered" evidence="1">
    <location>
        <begin position="197"/>
        <end position="245"/>
    </location>
</feature>
<keyword evidence="3" id="KW-1185">Reference proteome</keyword>
<reference evidence="2 3" key="1">
    <citation type="journal article" date="2015" name="Plant Cell">
        <title>Oil accumulation by the oleaginous diatom Fistulifera solaris as revealed by the genome and transcriptome.</title>
        <authorList>
            <person name="Tanaka T."/>
            <person name="Maeda Y."/>
            <person name="Veluchamy A."/>
            <person name="Tanaka M."/>
            <person name="Abida H."/>
            <person name="Marechal E."/>
            <person name="Bowler C."/>
            <person name="Muto M."/>
            <person name="Sunaga Y."/>
            <person name="Tanaka M."/>
            <person name="Yoshino T."/>
            <person name="Taniguchi T."/>
            <person name="Fukuda Y."/>
            <person name="Nemoto M."/>
            <person name="Matsumoto M."/>
            <person name="Wong P.S."/>
            <person name="Aburatani S."/>
            <person name="Fujibuchi W."/>
        </authorList>
    </citation>
    <scope>NUCLEOTIDE SEQUENCE [LARGE SCALE GENOMIC DNA]</scope>
    <source>
        <strain evidence="2 3">JPCC DA0580</strain>
    </source>
</reference>
<dbReference type="AlphaFoldDB" id="A0A1Z5JFC8"/>
<organism evidence="2 3">
    <name type="scientific">Fistulifera solaris</name>
    <name type="common">Oleaginous diatom</name>
    <dbReference type="NCBI Taxonomy" id="1519565"/>
    <lineage>
        <taxon>Eukaryota</taxon>
        <taxon>Sar</taxon>
        <taxon>Stramenopiles</taxon>
        <taxon>Ochrophyta</taxon>
        <taxon>Bacillariophyta</taxon>
        <taxon>Bacillariophyceae</taxon>
        <taxon>Bacillariophycidae</taxon>
        <taxon>Naviculales</taxon>
        <taxon>Naviculaceae</taxon>
        <taxon>Fistulifera</taxon>
    </lineage>
</organism>